<feature type="compositionally biased region" description="Basic and acidic residues" evidence="4">
    <location>
        <begin position="284"/>
        <end position="298"/>
    </location>
</feature>
<dbReference type="GO" id="GO:0016301">
    <property type="term" value="F:kinase activity"/>
    <property type="evidence" value="ECO:0007669"/>
    <property type="project" value="UniProtKB-KW"/>
</dbReference>
<dbReference type="PANTHER" id="PTHR24347">
    <property type="entry name" value="SERINE/THREONINE-PROTEIN KINASE"/>
    <property type="match status" value="1"/>
</dbReference>
<dbReference type="Pfam" id="PF00686">
    <property type="entry name" value="CBM_20"/>
    <property type="match status" value="1"/>
</dbReference>
<dbReference type="Pfam" id="PF00069">
    <property type="entry name" value="Pkinase"/>
    <property type="match status" value="1"/>
</dbReference>
<dbReference type="CDD" id="cd05467">
    <property type="entry name" value="CBM20"/>
    <property type="match status" value="1"/>
</dbReference>
<feature type="domain" description="Protein kinase" evidence="5">
    <location>
        <begin position="263"/>
        <end position="540"/>
    </location>
</feature>
<keyword evidence="9" id="KW-1185">Reference proteome</keyword>
<dbReference type="SMART" id="SM01065">
    <property type="entry name" value="CBM_2"/>
    <property type="match status" value="1"/>
</dbReference>
<proteinExistence type="predicted"/>
<evidence type="ECO:0000256" key="3">
    <source>
        <dbReference type="PROSITE-ProRule" id="PRU10141"/>
    </source>
</evidence>
<feature type="compositionally biased region" description="Low complexity" evidence="4">
    <location>
        <begin position="185"/>
        <end position="197"/>
    </location>
</feature>
<evidence type="ECO:0000259" key="6">
    <source>
        <dbReference type="PROSITE" id="PS51166"/>
    </source>
</evidence>
<evidence type="ECO:0000259" key="5">
    <source>
        <dbReference type="PROSITE" id="PS50011"/>
    </source>
</evidence>
<dbReference type="EMBL" id="CAXAMM010043206">
    <property type="protein sequence ID" value="CAK9108996.1"/>
    <property type="molecule type" value="Genomic_DNA"/>
</dbReference>
<comment type="caution">
    <text evidence="7">The sequence shown here is derived from an EMBL/GenBank/DDBJ whole genome shotgun (WGS) entry which is preliminary data.</text>
</comment>
<name>A0ABP0S9I7_9DINO</name>
<dbReference type="PROSITE" id="PS00108">
    <property type="entry name" value="PROTEIN_KINASE_ST"/>
    <property type="match status" value="1"/>
</dbReference>
<sequence>MEEVKETKEVGLVFGITANTQVGESILIVGEAEELGKWNPDKAVQLCTDHKSYPVWSSANPVWICPKPGRKRLEYKYLRDRRELGQGYVWEDDIPNRCLTLPPGGVWVLTDRLWNCPGELKIRPGSRHGSFESRRALVQPIDCDIGSSVPEHLFTPTQRKETREMTPSAAQAVRRGSSSLLDDAPSPTSPESPTSPTGKMLQREASASILCRQASDLKRDSSQAQIAQMAQLASMQALAQEEEEEEAERQPSTIMTFDQAYMLVGDEPLGEGSFGLVWRCQSRTRDGDAAGGSEERAAKRITRGRLAKRDERNLFGDGHSEGEIKMHQTLSHPHIVGLYEVFQDDEVISLVMECCQGGDLFDLIASHAQQGGLAEHCAARVQVHLLSAIAFLHELPVVHRDVKCENVLLAQKGVPPEQNVFKLCDFGFAARPRPPAYRLHTRMGSPDTVAPEVVRGEPYWAPVDCWACGVLLYMSLSASPPFYAQSDAEVLNKVRNCIYKLDGKRWSFVSDDSKGLIRQLMKFEPSGRATAKEALEHPFLLRAGNQS</sequence>
<dbReference type="PROSITE" id="PS51166">
    <property type="entry name" value="CBM20"/>
    <property type="match status" value="1"/>
</dbReference>
<accession>A0ABP0S9I7</accession>
<dbReference type="PROSITE" id="PS00107">
    <property type="entry name" value="PROTEIN_KINASE_ATP"/>
    <property type="match status" value="1"/>
</dbReference>
<feature type="region of interest" description="Disordered" evidence="4">
    <location>
        <begin position="284"/>
        <end position="303"/>
    </location>
</feature>
<dbReference type="PROSITE" id="PS50011">
    <property type="entry name" value="PROTEIN_KINASE_DOM"/>
    <property type="match status" value="1"/>
</dbReference>
<dbReference type="InterPro" id="IPR011009">
    <property type="entry name" value="Kinase-like_dom_sf"/>
</dbReference>
<dbReference type="SMART" id="SM00220">
    <property type="entry name" value="S_TKc"/>
    <property type="match status" value="1"/>
</dbReference>
<dbReference type="InterPro" id="IPR002044">
    <property type="entry name" value="CBM20"/>
</dbReference>
<dbReference type="InterPro" id="IPR013784">
    <property type="entry name" value="Carb-bd-like_fold"/>
</dbReference>
<dbReference type="Proteomes" id="UP001642464">
    <property type="component" value="Unassembled WGS sequence"/>
</dbReference>
<organism evidence="7 9">
    <name type="scientific">Durusdinium trenchii</name>
    <dbReference type="NCBI Taxonomy" id="1381693"/>
    <lineage>
        <taxon>Eukaryota</taxon>
        <taxon>Sar</taxon>
        <taxon>Alveolata</taxon>
        <taxon>Dinophyceae</taxon>
        <taxon>Suessiales</taxon>
        <taxon>Symbiodiniaceae</taxon>
        <taxon>Durusdinium</taxon>
    </lineage>
</organism>
<dbReference type="EMBL" id="CAXAMM010043217">
    <property type="protein sequence ID" value="CAK9109045.1"/>
    <property type="molecule type" value="Genomic_DNA"/>
</dbReference>
<evidence type="ECO:0000313" key="7">
    <source>
        <dbReference type="EMBL" id="CAK9108996.1"/>
    </source>
</evidence>
<evidence type="ECO:0000256" key="2">
    <source>
        <dbReference type="ARBA" id="ARBA00022840"/>
    </source>
</evidence>
<feature type="binding site" evidence="3">
    <location>
        <position position="299"/>
    </location>
    <ligand>
        <name>ATP</name>
        <dbReference type="ChEBI" id="CHEBI:30616"/>
    </ligand>
</feature>
<evidence type="ECO:0000256" key="4">
    <source>
        <dbReference type="SAM" id="MobiDB-lite"/>
    </source>
</evidence>
<keyword evidence="2 3" id="KW-0067">ATP-binding</keyword>
<keyword evidence="7" id="KW-0808">Transferase</keyword>
<evidence type="ECO:0000313" key="8">
    <source>
        <dbReference type="EMBL" id="CAK9109045.1"/>
    </source>
</evidence>
<gene>
    <name evidence="7" type="ORF">SCF082_LOCUS50660</name>
    <name evidence="8" type="ORF">SCF082_LOCUS50684</name>
</gene>
<dbReference type="InterPro" id="IPR013783">
    <property type="entry name" value="Ig-like_fold"/>
</dbReference>
<keyword evidence="7" id="KW-0418">Kinase</keyword>
<feature type="region of interest" description="Disordered" evidence="4">
    <location>
        <begin position="148"/>
        <end position="201"/>
    </location>
</feature>
<dbReference type="InterPro" id="IPR017441">
    <property type="entry name" value="Protein_kinase_ATP_BS"/>
</dbReference>
<evidence type="ECO:0000313" key="9">
    <source>
        <dbReference type="Proteomes" id="UP001642464"/>
    </source>
</evidence>
<reference evidence="7 9" key="1">
    <citation type="submission" date="2024-02" db="EMBL/GenBank/DDBJ databases">
        <authorList>
            <person name="Chen Y."/>
            <person name="Shah S."/>
            <person name="Dougan E. K."/>
            <person name="Thang M."/>
            <person name="Chan C."/>
        </authorList>
    </citation>
    <scope>NUCLEOTIDE SEQUENCE [LARGE SCALE GENOMIC DNA]</scope>
</reference>
<dbReference type="InterPro" id="IPR000719">
    <property type="entry name" value="Prot_kinase_dom"/>
</dbReference>
<feature type="domain" description="CBM20" evidence="6">
    <location>
        <begin position="4"/>
        <end position="116"/>
    </location>
</feature>
<dbReference type="Gene3D" id="2.60.40.10">
    <property type="entry name" value="Immunoglobulins"/>
    <property type="match status" value="1"/>
</dbReference>
<dbReference type="Gene3D" id="1.10.510.10">
    <property type="entry name" value="Transferase(Phosphotransferase) domain 1"/>
    <property type="match status" value="1"/>
</dbReference>
<dbReference type="SUPFAM" id="SSF49452">
    <property type="entry name" value="Starch-binding domain-like"/>
    <property type="match status" value="1"/>
</dbReference>
<protein>
    <submittedName>
        <fullName evidence="7">Calcium-dependent protein kinase 3</fullName>
    </submittedName>
</protein>
<evidence type="ECO:0000256" key="1">
    <source>
        <dbReference type="ARBA" id="ARBA00022741"/>
    </source>
</evidence>
<dbReference type="InterPro" id="IPR008271">
    <property type="entry name" value="Ser/Thr_kinase_AS"/>
</dbReference>
<keyword evidence="1 3" id="KW-0547">Nucleotide-binding</keyword>
<dbReference type="SUPFAM" id="SSF56112">
    <property type="entry name" value="Protein kinase-like (PK-like)"/>
    <property type="match status" value="1"/>
</dbReference>